<organism evidence="1">
    <name type="scientific">Anguilla anguilla</name>
    <name type="common">European freshwater eel</name>
    <name type="synonym">Muraena anguilla</name>
    <dbReference type="NCBI Taxonomy" id="7936"/>
    <lineage>
        <taxon>Eukaryota</taxon>
        <taxon>Metazoa</taxon>
        <taxon>Chordata</taxon>
        <taxon>Craniata</taxon>
        <taxon>Vertebrata</taxon>
        <taxon>Euteleostomi</taxon>
        <taxon>Actinopterygii</taxon>
        <taxon>Neopterygii</taxon>
        <taxon>Teleostei</taxon>
        <taxon>Anguilliformes</taxon>
        <taxon>Anguillidae</taxon>
        <taxon>Anguilla</taxon>
    </lineage>
</organism>
<reference evidence="1" key="2">
    <citation type="journal article" date="2015" name="Fish Shellfish Immunol.">
        <title>Early steps in the European eel (Anguilla anguilla)-Vibrio vulnificus interaction in the gills: Role of the RtxA13 toxin.</title>
        <authorList>
            <person name="Callol A."/>
            <person name="Pajuelo D."/>
            <person name="Ebbesson L."/>
            <person name="Teles M."/>
            <person name="MacKenzie S."/>
            <person name="Amaro C."/>
        </authorList>
    </citation>
    <scope>NUCLEOTIDE SEQUENCE</scope>
</reference>
<accession>A0A0E9TXJ4</accession>
<dbReference type="EMBL" id="GBXM01050193">
    <property type="protein sequence ID" value="JAH58384.1"/>
    <property type="molecule type" value="Transcribed_RNA"/>
</dbReference>
<protein>
    <submittedName>
        <fullName evidence="1">Uncharacterized protein</fullName>
    </submittedName>
</protein>
<reference evidence="1" key="1">
    <citation type="submission" date="2014-11" db="EMBL/GenBank/DDBJ databases">
        <authorList>
            <person name="Amaro Gonzalez C."/>
        </authorList>
    </citation>
    <scope>NUCLEOTIDE SEQUENCE</scope>
</reference>
<name>A0A0E9TXJ4_ANGAN</name>
<proteinExistence type="predicted"/>
<sequence length="25" mass="2907">MFPLRLVERMRGSEVIVFGLKRSDA</sequence>
<evidence type="ECO:0000313" key="1">
    <source>
        <dbReference type="EMBL" id="JAH58384.1"/>
    </source>
</evidence>
<dbReference type="AlphaFoldDB" id="A0A0E9TXJ4"/>